<reference evidence="1" key="2">
    <citation type="journal article" date="2015" name="Data Brief">
        <title>Shoot transcriptome of the giant reed, Arundo donax.</title>
        <authorList>
            <person name="Barrero R.A."/>
            <person name="Guerrero F.D."/>
            <person name="Moolhuijzen P."/>
            <person name="Goolsby J.A."/>
            <person name="Tidwell J."/>
            <person name="Bellgard S.E."/>
            <person name="Bellgard M.I."/>
        </authorList>
    </citation>
    <scope>NUCLEOTIDE SEQUENCE</scope>
    <source>
        <tissue evidence="1">Shoot tissue taken approximately 20 cm above the soil surface</tissue>
    </source>
</reference>
<protein>
    <submittedName>
        <fullName evidence="1">Uncharacterized protein</fullName>
    </submittedName>
</protein>
<organism evidence="1">
    <name type="scientific">Arundo donax</name>
    <name type="common">Giant reed</name>
    <name type="synonym">Donax arundinaceus</name>
    <dbReference type="NCBI Taxonomy" id="35708"/>
    <lineage>
        <taxon>Eukaryota</taxon>
        <taxon>Viridiplantae</taxon>
        <taxon>Streptophyta</taxon>
        <taxon>Embryophyta</taxon>
        <taxon>Tracheophyta</taxon>
        <taxon>Spermatophyta</taxon>
        <taxon>Magnoliopsida</taxon>
        <taxon>Liliopsida</taxon>
        <taxon>Poales</taxon>
        <taxon>Poaceae</taxon>
        <taxon>PACMAD clade</taxon>
        <taxon>Arundinoideae</taxon>
        <taxon>Arundineae</taxon>
        <taxon>Arundo</taxon>
    </lineage>
</organism>
<reference evidence="1" key="1">
    <citation type="submission" date="2014-09" db="EMBL/GenBank/DDBJ databases">
        <authorList>
            <person name="Magalhaes I.L.F."/>
            <person name="Oliveira U."/>
            <person name="Santos F.R."/>
            <person name="Vidigal T.H.D.A."/>
            <person name="Brescovit A.D."/>
            <person name="Santos A.J."/>
        </authorList>
    </citation>
    <scope>NUCLEOTIDE SEQUENCE</scope>
    <source>
        <tissue evidence="1">Shoot tissue taken approximately 20 cm above the soil surface</tissue>
    </source>
</reference>
<evidence type="ECO:0000313" key="1">
    <source>
        <dbReference type="EMBL" id="JAE23794.1"/>
    </source>
</evidence>
<dbReference type="PROSITE" id="PS51257">
    <property type="entry name" value="PROKAR_LIPOPROTEIN"/>
    <property type="match status" value="1"/>
</dbReference>
<name>A0A0A9GK51_ARUDO</name>
<dbReference type="EMBL" id="GBRH01174102">
    <property type="protein sequence ID" value="JAE23794.1"/>
    <property type="molecule type" value="Transcribed_RNA"/>
</dbReference>
<dbReference type="AlphaFoldDB" id="A0A0A9GK51"/>
<accession>A0A0A9GK51</accession>
<proteinExistence type="predicted"/>
<sequence>MRLHKTNVQHIVYPLGFEHSVQLLVALSCCLHVCTRFSFQSIMLVQSSGIYGISHVGLCC</sequence>